<reference evidence="2 3" key="1">
    <citation type="journal article" date="2021" name="bioRxiv">
        <title>Chromosome-scale and haplotype-resolved genome assembly of a tetraploid potato cultivar.</title>
        <authorList>
            <person name="Sun H."/>
            <person name="Jiao W.-B."/>
            <person name="Krause K."/>
            <person name="Campoy J.A."/>
            <person name="Goel M."/>
            <person name="Folz-Donahue K."/>
            <person name="Kukat C."/>
            <person name="Huettel B."/>
            <person name="Schneeberger K."/>
        </authorList>
    </citation>
    <scope>NUCLEOTIDE SEQUENCE [LARGE SCALE GENOMIC DNA]</scope>
    <source>
        <strain evidence="2">SolTubOtavaFocal</strain>
        <tissue evidence="2">Leaves</tissue>
    </source>
</reference>
<keyword evidence="1" id="KW-1133">Transmembrane helix</keyword>
<evidence type="ECO:0000313" key="3">
    <source>
        <dbReference type="Proteomes" id="UP000826656"/>
    </source>
</evidence>
<dbReference type="Proteomes" id="UP000826656">
    <property type="component" value="Unassembled WGS sequence"/>
</dbReference>
<protein>
    <submittedName>
        <fullName evidence="2">Uncharacterized protein</fullName>
    </submittedName>
</protein>
<comment type="caution">
    <text evidence="2">The sequence shown here is derived from an EMBL/GenBank/DDBJ whole genome shotgun (WGS) entry which is preliminary data.</text>
</comment>
<sequence>MKTTTQKKSSDALDPDGSHGHKFMQIVGALALLLSSLLIVMMLWRFSSDEGDSSENSAVEKHNHV</sequence>
<organism evidence="2 3">
    <name type="scientific">Solanum tuberosum</name>
    <name type="common">Potato</name>
    <dbReference type="NCBI Taxonomy" id="4113"/>
    <lineage>
        <taxon>Eukaryota</taxon>
        <taxon>Viridiplantae</taxon>
        <taxon>Streptophyta</taxon>
        <taxon>Embryophyta</taxon>
        <taxon>Tracheophyta</taxon>
        <taxon>Spermatophyta</taxon>
        <taxon>Magnoliopsida</taxon>
        <taxon>eudicotyledons</taxon>
        <taxon>Gunneridae</taxon>
        <taxon>Pentapetalae</taxon>
        <taxon>asterids</taxon>
        <taxon>lamiids</taxon>
        <taxon>Solanales</taxon>
        <taxon>Solanaceae</taxon>
        <taxon>Solanoideae</taxon>
        <taxon>Solaneae</taxon>
        <taxon>Solanum</taxon>
    </lineage>
</organism>
<keyword evidence="3" id="KW-1185">Reference proteome</keyword>
<keyword evidence="1" id="KW-0472">Membrane</keyword>
<gene>
    <name evidence="2" type="ORF">KY290_000888</name>
</gene>
<dbReference type="EMBL" id="JAIVGD010000001">
    <property type="protein sequence ID" value="KAH0781290.1"/>
    <property type="molecule type" value="Genomic_DNA"/>
</dbReference>
<feature type="transmembrane region" description="Helical" evidence="1">
    <location>
        <begin position="23"/>
        <end position="44"/>
    </location>
</feature>
<evidence type="ECO:0000256" key="1">
    <source>
        <dbReference type="SAM" id="Phobius"/>
    </source>
</evidence>
<evidence type="ECO:0000313" key="2">
    <source>
        <dbReference type="EMBL" id="KAH0781290.1"/>
    </source>
</evidence>
<accession>A0ABQ7WMT9</accession>
<keyword evidence="1" id="KW-0812">Transmembrane</keyword>
<proteinExistence type="predicted"/>
<name>A0ABQ7WMT9_SOLTU</name>